<evidence type="ECO:0000313" key="1">
    <source>
        <dbReference type="EMBL" id="KAF9463516.1"/>
    </source>
</evidence>
<proteinExistence type="predicted"/>
<protein>
    <submittedName>
        <fullName evidence="1">Uncharacterized protein</fullName>
    </submittedName>
</protein>
<dbReference type="EMBL" id="MU150261">
    <property type="protein sequence ID" value="KAF9463516.1"/>
    <property type="molecule type" value="Genomic_DNA"/>
</dbReference>
<accession>A0A9P5Y930</accession>
<sequence length="127" mass="14514">MSMDLSACQGLVVKSFLLVLHTSQCLQNWEGINPYCHTPGKAGISLTLPLAITIIYSLALMLEETDIKLTSVRYPFEPTNHGFSRSEIISQHESLLKHRNFCHLCNRHGWLISDTNAPPYDRSFRYY</sequence>
<dbReference type="Proteomes" id="UP000807353">
    <property type="component" value="Unassembled WGS sequence"/>
</dbReference>
<gene>
    <name evidence="1" type="ORF">BDZ94DRAFT_600891</name>
</gene>
<organism evidence="1 2">
    <name type="scientific">Collybia nuda</name>
    <dbReference type="NCBI Taxonomy" id="64659"/>
    <lineage>
        <taxon>Eukaryota</taxon>
        <taxon>Fungi</taxon>
        <taxon>Dikarya</taxon>
        <taxon>Basidiomycota</taxon>
        <taxon>Agaricomycotina</taxon>
        <taxon>Agaricomycetes</taxon>
        <taxon>Agaricomycetidae</taxon>
        <taxon>Agaricales</taxon>
        <taxon>Tricholomatineae</taxon>
        <taxon>Clitocybaceae</taxon>
        <taxon>Collybia</taxon>
    </lineage>
</organism>
<comment type="caution">
    <text evidence="1">The sequence shown here is derived from an EMBL/GenBank/DDBJ whole genome shotgun (WGS) entry which is preliminary data.</text>
</comment>
<evidence type="ECO:0000313" key="2">
    <source>
        <dbReference type="Proteomes" id="UP000807353"/>
    </source>
</evidence>
<name>A0A9P5Y930_9AGAR</name>
<reference evidence="1" key="1">
    <citation type="submission" date="2020-11" db="EMBL/GenBank/DDBJ databases">
        <authorList>
            <consortium name="DOE Joint Genome Institute"/>
            <person name="Ahrendt S."/>
            <person name="Riley R."/>
            <person name="Andreopoulos W."/>
            <person name="Labutti K."/>
            <person name="Pangilinan J."/>
            <person name="Ruiz-Duenas F.J."/>
            <person name="Barrasa J.M."/>
            <person name="Sanchez-Garcia M."/>
            <person name="Camarero S."/>
            <person name="Miyauchi S."/>
            <person name="Serrano A."/>
            <person name="Linde D."/>
            <person name="Babiker R."/>
            <person name="Drula E."/>
            <person name="Ayuso-Fernandez I."/>
            <person name="Pacheco R."/>
            <person name="Padilla G."/>
            <person name="Ferreira P."/>
            <person name="Barriuso J."/>
            <person name="Kellner H."/>
            <person name="Castanera R."/>
            <person name="Alfaro M."/>
            <person name="Ramirez L."/>
            <person name="Pisabarro A.G."/>
            <person name="Kuo A."/>
            <person name="Tritt A."/>
            <person name="Lipzen A."/>
            <person name="He G."/>
            <person name="Yan M."/>
            <person name="Ng V."/>
            <person name="Cullen D."/>
            <person name="Martin F."/>
            <person name="Rosso M.-N."/>
            <person name="Henrissat B."/>
            <person name="Hibbett D."/>
            <person name="Martinez A.T."/>
            <person name="Grigoriev I.V."/>
        </authorList>
    </citation>
    <scope>NUCLEOTIDE SEQUENCE</scope>
    <source>
        <strain evidence="1">CBS 247.69</strain>
    </source>
</reference>
<keyword evidence="2" id="KW-1185">Reference proteome</keyword>
<dbReference type="AlphaFoldDB" id="A0A9P5Y930"/>